<dbReference type="GO" id="GO:0003677">
    <property type="term" value="F:DNA binding"/>
    <property type="evidence" value="ECO:0007669"/>
    <property type="project" value="UniProtKB-KW"/>
</dbReference>
<keyword evidence="3" id="KW-0238">DNA-binding</keyword>
<dbReference type="AlphaFoldDB" id="A0A1I4XI68"/>
<proteinExistence type="predicted"/>
<dbReference type="PANTHER" id="PTHR34580">
    <property type="match status" value="1"/>
</dbReference>
<dbReference type="Pfam" id="PF25583">
    <property type="entry name" value="WCX"/>
    <property type="match status" value="1"/>
</dbReference>
<evidence type="ECO:0000259" key="2">
    <source>
        <dbReference type="Pfam" id="PF25583"/>
    </source>
</evidence>
<dbReference type="EMBL" id="FOUR01000006">
    <property type="protein sequence ID" value="SFN25524.1"/>
    <property type="molecule type" value="Genomic_DNA"/>
</dbReference>
<dbReference type="PROSITE" id="PS52050">
    <property type="entry name" value="WYL"/>
    <property type="match status" value="1"/>
</dbReference>
<evidence type="ECO:0000259" key="1">
    <source>
        <dbReference type="Pfam" id="PF13280"/>
    </source>
</evidence>
<gene>
    <name evidence="3" type="ORF">SAMN04487961_2598</name>
</gene>
<evidence type="ECO:0000313" key="4">
    <source>
        <dbReference type="Proteomes" id="UP000199339"/>
    </source>
</evidence>
<dbReference type="Pfam" id="PF13280">
    <property type="entry name" value="WYL"/>
    <property type="match status" value="1"/>
</dbReference>
<sequence length="335" mass="38644">MSNTAIRYLTMLRMVPRYPRTITTTELAQRLEEYGYPVTMRSIQRDLEKLSVDFPLMVDESARPFRWSFERDATIDIIPALDLPAALTFELAQAYLKPMLPPRALAHLKPHFDEAHRTLLRERNPLGKWPDRIRVINRGLGGKRPAIDADVLETVTEALLREYQCTLTYQARNWPAPEDIRVHPFGLIFRDPNVYLIGTIDGREGIRQLVLHRATAGELVDEPLERPEDFDLDLYISSGAMGILHSRKPVFLRLRCDKPVLNHLIESPLGFDQVTTDIDENTFEITVTVGDTQDLRWWLTAQAVHCDILEPEWLREEIEGTLRSGLERARRATEK</sequence>
<reference evidence="4" key="1">
    <citation type="submission" date="2016-10" db="EMBL/GenBank/DDBJ databases">
        <authorList>
            <person name="Varghese N."/>
            <person name="Submissions S."/>
        </authorList>
    </citation>
    <scope>NUCLEOTIDE SEQUENCE [LARGE SCALE GENOMIC DNA]</scope>
    <source>
        <strain evidence="4">CGMCC 1.6775</strain>
    </source>
</reference>
<dbReference type="InterPro" id="IPR051534">
    <property type="entry name" value="CBASS_pafABC_assoc_protein"/>
</dbReference>
<keyword evidence="4" id="KW-1185">Reference proteome</keyword>
<dbReference type="InterPro" id="IPR057727">
    <property type="entry name" value="WCX_dom"/>
</dbReference>
<protein>
    <submittedName>
        <fullName evidence="3">Predicted DNA-binding transcriptional regulator YafY, contains an HTH and WYL domains</fullName>
    </submittedName>
</protein>
<dbReference type="PANTHER" id="PTHR34580:SF1">
    <property type="entry name" value="PROTEIN PAFC"/>
    <property type="match status" value="1"/>
</dbReference>
<feature type="domain" description="WYL" evidence="1">
    <location>
        <begin position="150"/>
        <end position="213"/>
    </location>
</feature>
<dbReference type="OrthoDB" id="8595817at2"/>
<accession>A0A1I4XI68</accession>
<organism evidence="3 4">
    <name type="scientific">Marinobacter pelagius</name>
    <dbReference type="NCBI Taxonomy" id="379482"/>
    <lineage>
        <taxon>Bacteria</taxon>
        <taxon>Pseudomonadati</taxon>
        <taxon>Pseudomonadota</taxon>
        <taxon>Gammaproteobacteria</taxon>
        <taxon>Pseudomonadales</taxon>
        <taxon>Marinobacteraceae</taxon>
        <taxon>Marinobacter</taxon>
    </lineage>
</organism>
<feature type="domain" description="WCX" evidence="2">
    <location>
        <begin position="249"/>
        <end position="323"/>
    </location>
</feature>
<dbReference type="RefSeq" id="WP_092004262.1">
    <property type="nucleotide sequence ID" value="NZ_FOUR01000006.1"/>
</dbReference>
<evidence type="ECO:0000313" key="3">
    <source>
        <dbReference type="EMBL" id="SFN25524.1"/>
    </source>
</evidence>
<dbReference type="Proteomes" id="UP000199339">
    <property type="component" value="Unassembled WGS sequence"/>
</dbReference>
<dbReference type="InterPro" id="IPR026881">
    <property type="entry name" value="WYL_dom"/>
</dbReference>
<name>A0A1I4XI68_9GAMM</name>